<dbReference type="AlphaFoldDB" id="A0A0P7YYU8"/>
<dbReference type="InterPro" id="IPR025477">
    <property type="entry name" value="DUF4327"/>
</dbReference>
<evidence type="ECO:0000313" key="1">
    <source>
        <dbReference type="EMBL" id="KPQ35471.1"/>
    </source>
</evidence>
<reference evidence="1 2" key="1">
    <citation type="submission" date="2015-09" db="EMBL/GenBank/DDBJ databases">
        <title>Identification and resolution of microdiversity through metagenomic sequencing of parallel consortia.</title>
        <authorList>
            <person name="Nelson W.C."/>
            <person name="Romine M.F."/>
            <person name="Lindemann S.R."/>
        </authorList>
    </citation>
    <scope>NUCLEOTIDE SEQUENCE [LARGE SCALE GENOMIC DNA]</scope>
    <source>
        <strain evidence="1">Ana</strain>
    </source>
</reference>
<gene>
    <name evidence="1" type="ORF">HLUCCA11_10940</name>
</gene>
<accession>A0A0P7YYU8</accession>
<organism evidence="1 2">
    <name type="scientific">Phormidesmis priestleyi Ana</name>
    <dbReference type="NCBI Taxonomy" id="1666911"/>
    <lineage>
        <taxon>Bacteria</taxon>
        <taxon>Bacillati</taxon>
        <taxon>Cyanobacteriota</taxon>
        <taxon>Cyanophyceae</taxon>
        <taxon>Leptolyngbyales</taxon>
        <taxon>Leptolyngbyaceae</taxon>
        <taxon>Phormidesmis</taxon>
    </lineage>
</organism>
<protein>
    <submittedName>
        <fullName evidence="1">Uncharacterized protein</fullName>
    </submittedName>
</protein>
<name>A0A0P7YYU8_9CYAN</name>
<evidence type="ECO:0000313" key="2">
    <source>
        <dbReference type="Proteomes" id="UP000050465"/>
    </source>
</evidence>
<dbReference type="STRING" id="1666911.HLUCCA11_10940"/>
<proteinExistence type="predicted"/>
<sequence>MLKEARRYSIHSVQDEVRALVNRGSIGKQSQIYVLARYFSDREWKKIEEVLESNEYLLRDPIGDLIGQESWLND</sequence>
<dbReference type="EMBL" id="LJZR01000012">
    <property type="protein sequence ID" value="KPQ35471.1"/>
    <property type="molecule type" value="Genomic_DNA"/>
</dbReference>
<dbReference type="Pfam" id="PF14217">
    <property type="entry name" value="DUF4327"/>
    <property type="match status" value="1"/>
</dbReference>
<comment type="caution">
    <text evidence="1">The sequence shown here is derived from an EMBL/GenBank/DDBJ whole genome shotgun (WGS) entry which is preliminary data.</text>
</comment>
<dbReference type="Proteomes" id="UP000050465">
    <property type="component" value="Unassembled WGS sequence"/>
</dbReference>